<keyword evidence="4" id="KW-1185">Reference proteome</keyword>
<feature type="compositionally biased region" description="Low complexity" evidence="2">
    <location>
        <begin position="295"/>
        <end position="312"/>
    </location>
</feature>
<comment type="caution">
    <text evidence="3">The sequence shown here is derived from an EMBL/GenBank/DDBJ whole genome shotgun (WGS) entry which is preliminary data.</text>
</comment>
<dbReference type="Proteomes" id="UP001460270">
    <property type="component" value="Unassembled WGS sequence"/>
</dbReference>
<evidence type="ECO:0000256" key="1">
    <source>
        <dbReference type="SAM" id="Coils"/>
    </source>
</evidence>
<dbReference type="InterPro" id="IPR004244">
    <property type="entry name" value="Transposase_22"/>
</dbReference>
<protein>
    <recommendedName>
        <fullName evidence="5">L1 transposable element RRM domain-containing protein</fullName>
    </recommendedName>
</protein>
<dbReference type="AlphaFoldDB" id="A0AAW0PE19"/>
<dbReference type="FunFam" id="3.30.70.1820:FF:000004">
    <property type="entry name" value="Uncharacterized protein"/>
    <property type="match status" value="1"/>
</dbReference>
<feature type="compositionally biased region" description="Polar residues" evidence="2">
    <location>
        <begin position="1"/>
        <end position="25"/>
    </location>
</feature>
<evidence type="ECO:0000313" key="3">
    <source>
        <dbReference type="EMBL" id="KAK7922060.1"/>
    </source>
</evidence>
<sequence length="312" mass="34389">MPVQKKITNLVQKSSKTGENGSSASAGAVEKEGAMADSTPAAPFQPVQPLDVDKLVERITTEVLKAMESSLDKKIDPVLQKLQICSSDIATLDTRVVNAEQRISDLEDTAAVHSVEIPELRKKLETALDKIDDLENRSRRCNIRIVGLPEGSEGTNAVSFMTSWLPELVQERFKGGAVKIDRCHRAPAGRPLPPGQRPRPMLVKLHNFQDKVRIMRAARKIQPLIFRGSTVSIFGDFSAAVVKKREEFSSAKQRFREKGISYAMLYPAVLKIKHNGQEKVFKHPEDAARYLDGLPSVRSPPSSSSPRPGSSS</sequence>
<dbReference type="PANTHER" id="PTHR11505">
    <property type="entry name" value="L1 TRANSPOSABLE ELEMENT-RELATED"/>
    <property type="match status" value="1"/>
</dbReference>
<dbReference type="Gene3D" id="3.30.70.1820">
    <property type="entry name" value="L1 transposable element, RRM domain"/>
    <property type="match status" value="1"/>
</dbReference>
<feature type="region of interest" description="Disordered" evidence="2">
    <location>
        <begin position="1"/>
        <end position="45"/>
    </location>
</feature>
<evidence type="ECO:0008006" key="5">
    <source>
        <dbReference type="Google" id="ProtNLM"/>
    </source>
</evidence>
<evidence type="ECO:0000313" key="4">
    <source>
        <dbReference type="Proteomes" id="UP001460270"/>
    </source>
</evidence>
<feature type="coiled-coil region" evidence="1">
    <location>
        <begin position="89"/>
        <end position="144"/>
    </location>
</feature>
<organism evidence="3 4">
    <name type="scientific">Mugilogobius chulae</name>
    <name type="common">yellowstripe goby</name>
    <dbReference type="NCBI Taxonomy" id="88201"/>
    <lineage>
        <taxon>Eukaryota</taxon>
        <taxon>Metazoa</taxon>
        <taxon>Chordata</taxon>
        <taxon>Craniata</taxon>
        <taxon>Vertebrata</taxon>
        <taxon>Euteleostomi</taxon>
        <taxon>Actinopterygii</taxon>
        <taxon>Neopterygii</taxon>
        <taxon>Teleostei</taxon>
        <taxon>Neoteleostei</taxon>
        <taxon>Acanthomorphata</taxon>
        <taxon>Gobiaria</taxon>
        <taxon>Gobiiformes</taxon>
        <taxon>Gobioidei</taxon>
        <taxon>Gobiidae</taxon>
        <taxon>Gobionellinae</taxon>
        <taxon>Mugilogobius</taxon>
    </lineage>
</organism>
<dbReference type="Gene3D" id="1.20.5.170">
    <property type="match status" value="1"/>
</dbReference>
<gene>
    <name evidence="3" type="ORF">WMY93_008962</name>
</gene>
<reference evidence="4" key="1">
    <citation type="submission" date="2024-04" db="EMBL/GenBank/DDBJ databases">
        <title>Salinicola lusitanus LLJ914,a marine bacterium isolated from the Okinawa Trough.</title>
        <authorList>
            <person name="Li J."/>
        </authorList>
    </citation>
    <scope>NUCLEOTIDE SEQUENCE [LARGE SCALE GENOMIC DNA]</scope>
</reference>
<feature type="region of interest" description="Disordered" evidence="2">
    <location>
        <begin position="291"/>
        <end position="312"/>
    </location>
</feature>
<dbReference type="EMBL" id="JBBPFD010000006">
    <property type="protein sequence ID" value="KAK7922060.1"/>
    <property type="molecule type" value="Genomic_DNA"/>
</dbReference>
<dbReference type="Gene3D" id="3.30.250.20">
    <property type="entry name" value="L1 transposable element, C-terminal domain"/>
    <property type="match status" value="1"/>
</dbReference>
<keyword evidence="1" id="KW-0175">Coiled coil</keyword>
<dbReference type="InterPro" id="IPR042566">
    <property type="entry name" value="L1_C"/>
</dbReference>
<name>A0AAW0PE19_9GOBI</name>
<proteinExistence type="predicted"/>
<accession>A0AAW0PE19</accession>
<evidence type="ECO:0000256" key="2">
    <source>
        <dbReference type="SAM" id="MobiDB-lite"/>
    </source>
</evidence>